<name>A0ABX5WJH5_9GAMM</name>
<feature type="signal peptide" evidence="1">
    <location>
        <begin position="1"/>
        <end position="25"/>
    </location>
</feature>
<evidence type="ECO:0000313" key="2">
    <source>
        <dbReference type="EMBL" id="QDF74610.1"/>
    </source>
</evidence>
<dbReference type="RefSeq" id="WP_033537444.1">
    <property type="nucleotide sequence ID" value="NZ_CP041153.1"/>
</dbReference>
<gene>
    <name evidence="2" type="ORF">FGA12_05260</name>
</gene>
<evidence type="ECO:0000313" key="3">
    <source>
        <dbReference type="Proteomes" id="UP000318758"/>
    </source>
</evidence>
<feature type="chain" id="PRO_5047426977" evidence="1">
    <location>
        <begin position="26"/>
        <end position="668"/>
    </location>
</feature>
<dbReference type="Proteomes" id="UP000318758">
    <property type="component" value="Chromosome"/>
</dbReference>
<sequence>MNCKLNLITLSLLAMSGSMTGSAFAADFGVNKANTSQVKQQMFQCKRCPQIDGYTGTVGFNAAYIDSDDIHAGNAFSTDKDGANASIDADLNYQNATGYKARFQAHRLGLDNGFAHLEAGKPDQYELVADFQQLTHYQSGNARSQLWYQDDMLTPSEYTQTQTLSLQRNQAGLGLNFGRDFYQAYVRYEHENKTGYQSASMVTPRPVNFGLPVDADTDKLTAGMSMSGVNWTTDLNYLVSRYHNAIDNLSQPYRYDVYAASPDNEAQQLNLSGQYQLGRTVMSARLATGKMTQNDDLIQMSGNPLQRWDGEIAILDGKLSATSQLNNKLRVGGSIDYAKRDNQGSVWEFPQYEVNGLTGAFKQNAPLDTERRGLKLNAAYRFNGNYRLQAGYDRKVMERSHSEREQTHDDTLWSKLNVRALDNLKIRFKASLDNRGGSEYQTQALTSSETNPLLRKYYLADRSRTAFETQLNHNPASWLNLNITGRYAFDDYKNTQIGLTESEDYGYDINLGLQMNPSLSGYAFVGQQWISSKQNGSQAFSTADWQADIEDEFINLGMGFNYSGLLQDKLSIGGDYLFANSDSNTMVTHATSIPQGDYYAFNHSLKLRANYAFTDEMALSLAYQYERYYDTDYAQIDVDTVPGLTTLGNLNHNYNAHQVMLSFSYQLR</sequence>
<keyword evidence="1" id="KW-0732">Signal</keyword>
<evidence type="ECO:0000256" key="1">
    <source>
        <dbReference type="SAM" id="SignalP"/>
    </source>
</evidence>
<proteinExistence type="predicted"/>
<dbReference type="InterPro" id="IPR020016">
    <property type="entry name" value="Decahaem-assoc_OM_MtrB/PioB"/>
</dbReference>
<reference evidence="2 3" key="1">
    <citation type="submission" date="2019-06" db="EMBL/GenBank/DDBJ databases">
        <title>Complete genome of Shewanella marisflavi ECSMB14101, a mussel settlement-inducing bacterium isolated from East China Sea.</title>
        <authorList>
            <person name="Yang J."/>
            <person name="Liang X."/>
            <person name="Chang R."/>
            <person name="Peng L."/>
        </authorList>
    </citation>
    <scope>NUCLEOTIDE SEQUENCE [LARGE SCALE GENOMIC DNA]</scope>
    <source>
        <strain evidence="2 3">ECSMB14101</strain>
    </source>
</reference>
<dbReference type="EMBL" id="CP041153">
    <property type="protein sequence ID" value="QDF74610.1"/>
    <property type="molecule type" value="Genomic_DNA"/>
</dbReference>
<dbReference type="NCBIfam" id="TIGR03509">
    <property type="entry name" value="OMP_MtrB_PioB"/>
    <property type="match status" value="1"/>
</dbReference>
<keyword evidence="3" id="KW-1185">Reference proteome</keyword>
<organism evidence="2 3">
    <name type="scientific">Shewanella marisflavi</name>
    <dbReference type="NCBI Taxonomy" id="260364"/>
    <lineage>
        <taxon>Bacteria</taxon>
        <taxon>Pseudomonadati</taxon>
        <taxon>Pseudomonadota</taxon>
        <taxon>Gammaproteobacteria</taxon>
        <taxon>Alteromonadales</taxon>
        <taxon>Shewanellaceae</taxon>
        <taxon>Shewanella</taxon>
    </lineage>
</organism>
<dbReference type="Pfam" id="PF11854">
    <property type="entry name" value="MtrB_PioB"/>
    <property type="match status" value="1"/>
</dbReference>
<protein>
    <submittedName>
        <fullName evidence="2">MtrB/PioB family decaheme-associated outer membrane protein</fullName>
    </submittedName>
</protein>
<accession>A0ABX5WJH5</accession>